<evidence type="ECO:0000313" key="4">
    <source>
        <dbReference type="EMBL" id="KAA5536301.1"/>
    </source>
</evidence>
<feature type="chain" id="PRO_5024378491" description="DUF5683 domain-containing protein" evidence="2">
    <location>
        <begin position="21"/>
        <end position="198"/>
    </location>
</feature>
<protein>
    <recommendedName>
        <fullName evidence="3">DUF5683 domain-containing protein</fullName>
    </recommendedName>
</protein>
<keyword evidence="1" id="KW-1133">Transmembrane helix</keyword>
<feature type="transmembrane region" description="Helical" evidence="1">
    <location>
        <begin position="79"/>
        <end position="97"/>
    </location>
</feature>
<name>A0A5M6CM53_9BACT</name>
<evidence type="ECO:0000256" key="1">
    <source>
        <dbReference type="SAM" id="Phobius"/>
    </source>
</evidence>
<dbReference type="InterPro" id="IPR043738">
    <property type="entry name" value="DUF5683"/>
</dbReference>
<accession>A0A5M6CM53</accession>
<feature type="domain" description="DUF5683" evidence="3">
    <location>
        <begin position="56"/>
        <end position="195"/>
    </location>
</feature>
<keyword evidence="1" id="KW-0472">Membrane</keyword>
<sequence>MNRALALFFFLIIASSYTFAQQKADSAAQKQPIASMIAAKDSTLNTVIKKDSVIALTPKKIGMYSALVPGWGQIYNKQYWKLPIIYIGLGAAAYFIYDNQKNYNRYRTEYAARFNGKKTVYPELAVYGPEELQYNIDYYQRNRDLTYILTGVGYALQIVDAVVFAHLKGFDISEDISFRVHPIVTPQGGYGFGLAMNF</sequence>
<keyword evidence="1" id="KW-0812">Transmembrane</keyword>
<feature type="signal peptide" evidence="2">
    <location>
        <begin position="1"/>
        <end position="20"/>
    </location>
</feature>
<evidence type="ECO:0000259" key="3">
    <source>
        <dbReference type="Pfam" id="PF18935"/>
    </source>
</evidence>
<reference evidence="4 5" key="1">
    <citation type="submission" date="2019-09" db="EMBL/GenBank/DDBJ databases">
        <title>Genome sequence and assembly of Taibaiella sp.</title>
        <authorList>
            <person name="Chhetri G."/>
        </authorList>
    </citation>
    <scope>NUCLEOTIDE SEQUENCE [LARGE SCALE GENOMIC DNA]</scope>
    <source>
        <strain evidence="4 5">KVB11</strain>
    </source>
</reference>
<dbReference type="RefSeq" id="WP_150030874.1">
    <property type="nucleotide sequence ID" value="NZ_VWSH01000001.1"/>
</dbReference>
<dbReference type="Proteomes" id="UP000323632">
    <property type="component" value="Unassembled WGS sequence"/>
</dbReference>
<dbReference type="Pfam" id="PF18935">
    <property type="entry name" value="DUF5683"/>
    <property type="match status" value="1"/>
</dbReference>
<gene>
    <name evidence="4" type="ORF">F0919_01135</name>
</gene>
<keyword evidence="2" id="KW-0732">Signal</keyword>
<dbReference type="AlphaFoldDB" id="A0A5M6CM53"/>
<keyword evidence="5" id="KW-1185">Reference proteome</keyword>
<evidence type="ECO:0000256" key="2">
    <source>
        <dbReference type="SAM" id="SignalP"/>
    </source>
</evidence>
<comment type="caution">
    <text evidence="4">The sequence shown here is derived from an EMBL/GenBank/DDBJ whole genome shotgun (WGS) entry which is preliminary data.</text>
</comment>
<organism evidence="4 5">
    <name type="scientific">Taibaiella lutea</name>
    <dbReference type="NCBI Taxonomy" id="2608001"/>
    <lineage>
        <taxon>Bacteria</taxon>
        <taxon>Pseudomonadati</taxon>
        <taxon>Bacteroidota</taxon>
        <taxon>Chitinophagia</taxon>
        <taxon>Chitinophagales</taxon>
        <taxon>Chitinophagaceae</taxon>
        <taxon>Taibaiella</taxon>
    </lineage>
</organism>
<proteinExistence type="predicted"/>
<dbReference type="EMBL" id="VWSH01000001">
    <property type="protein sequence ID" value="KAA5536301.1"/>
    <property type="molecule type" value="Genomic_DNA"/>
</dbReference>
<evidence type="ECO:0000313" key="5">
    <source>
        <dbReference type="Proteomes" id="UP000323632"/>
    </source>
</evidence>